<feature type="compositionally biased region" description="Basic and acidic residues" evidence="1">
    <location>
        <begin position="210"/>
        <end position="219"/>
    </location>
</feature>
<name>A0AAN8WF23_HALRR</name>
<feature type="compositionally biased region" description="Polar residues" evidence="1">
    <location>
        <begin position="1028"/>
        <end position="1047"/>
    </location>
</feature>
<evidence type="ECO:0000313" key="2">
    <source>
        <dbReference type="EMBL" id="KAK7046161.1"/>
    </source>
</evidence>
<sequence length="1805" mass="200858">METQVKDIDKHPQLETSSLPNQSRIDSELTSLHSENSDGESDLKYPPVEDENSDKLPFSRDESLSPEIGPRRRSKTPLTPGRKLLKIHVFERELASASNNEKQAVISGVSEYDDASGAKVGIEGGDSDASGKYLKPEFHSSQKDYECTSPEELSLISDNCRRKDCLISASKRGETITKSNTIEKIPCKSSNNPPPHDEPVQSEIFFATTDGDRTSDEKGGGTPTEKGINTSTEREIGTSTEKESNTFAEKESGTFTLQECGIRAVKSDDTNNVDKCIVLGNDKVNVAGDNKEKFSCRLEESDIIAKQRNNVTIDDTDMVSRNENMQSLDGSDRERIVTTLGDAEAVDEAITNEPEVLSDEGTMSSENRRDIFFSSLNKKNLQNEKYEDIENKDEKEEFGVPEAGMRDANNVDRKVITREDNTISTSQKTFANSACLLEESPSQVDLEQRACDIGKTSAKKNKWDTEGGKQIDDRYEIKNDHTPSQEECAEKNLGNDVHVQNDASSLAECKRNDILLKKREDLVSNKNTKSKDKSVEVLPPTACGTLLAVNEENDDLSVDEKLKSVDGDQEHSSDGRDLEMKIPSTSKETQVKKIYNENREEKTDGTDKNIVDSSEKTTSCQVEESSNENKISAVSKTVVGDPSHIKLSKKLTLHRKNSYDEKSKVTDETTDKILPEHSKRDSYGYCSLQSPGSSEEEKEPSTLTGLSQKNSFSITLTKGQTNQTNNSDNDQIDQSNTSKAGSRNCLGNVTISKNNEKYPAVASEVSITKPLVSPLDNVDDKNIEKEDGSVLQQGTASITKSVVSPVDKVDDKTVEMQDCSVLKQGAASITESTLDKVYEKTVEEEDVSILKQGFERKTQAVESGNELVDRVDYIDLSGDEESADHEVTTMSRVCKKCCDIWNDEVLRIIFKGAECVTVNSRITYGAIVCINSWINRNVTGNKEKAIISIFERADLGRNIAKLNISKLDDWLAQLLKSKKNKCCEVFTAVYSSEKDLGIATSPKASKHGKLLCKKQKHSNLPSKLPTHEMSTTQKPSQKGVTVPQTTKPAEVVGAFPKISQNEKSLQSYNTAAPPGHVFLVPSGSSPANSSASVSKPYKVVVPGVSTSSKSGSNVPTKNSSGVTMPVSKTSKLAYNVKGKSPEKNTPRNIVNKSTPHFTASVTDSLEHDSRSTLMSAGHDKSKELKTVGSSSYSRDIGASSSSEKSILKHMLRKCKVTEDKSPMRKSDADVLRMSDVKITPKLQYPSLESFGKSSTSKPVSSKLGAKVVVTNDDDSNDDVDDDGFDDSYFDETDLGNKKKTTVDGAPDIEEYSTAGETQSLFKLLGIDLRTSNIYMAYVVHPPVTNGTIVKNPPSNSELKKSFFTMIKERSALHGVAREAYDLLMFEPQNFEMKNPDSKMSNRFVTKRELLTLQSLCILNAETPDANVFYEIFLQILLSRNQVLIIPDSRTLLLVTEEIRKVYNRARIKSASIQILNENWDPDRLYSTSDPLLCKENLPNEPKVRDVIAIFCTWKSLEKKSPDPPFNEALQILCKNVNIKGVDKFGICIQLFVKYCRYLYEEKNTLVTKMFLDEPFYGLQTIGSKQKLLAKQKALKEKLTIIERMNAEETAIDDCVKNFVEAHAKASSDLNFHNYEEMINSFVGMKTKLKRFSADGEVIHKRIKSLEGKKGSLARLVKTPQSKYLMKQLQNCIVNLHNLTLKRPIEDSENDLETKTLKKLKTNHRSDESAPEANVIPPQSQALIEKLLRKGVKPEQVRNVVYTVMTNFDIKRDIPLRLPTDSLKYFQVTNMYLESFDLWEQYRVLC</sequence>
<gene>
    <name evidence="2" type="ORF">SK128_006911</name>
</gene>
<feature type="compositionally biased region" description="Basic and acidic residues" evidence="1">
    <location>
        <begin position="53"/>
        <end position="63"/>
    </location>
</feature>
<feature type="compositionally biased region" description="Basic and acidic residues" evidence="1">
    <location>
        <begin position="658"/>
        <end position="682"/>
    </location>
</feature>
<feature type="non-terminal residue" evidence="2">
    <location>
        <position position="1805"/>
    </location>
</feature>
<keyword evidence="3" id="KW-1185">Reference proteome</keyword>
<feature type="compositionally biased region" description="Basic and acidic residues" evidence="1">
    <location>
        <begin position="232"/>
        <end position="248"/>
    </location>
</feature>
<feature type="region of interest" description="Disordered" evidence="1">
    <location>
        <begin position="658"/>
        <end position="743"/>
    </location>
</feature>
<feature type="compositionally biased region" description="Polar residues" evidence="1">
    <location>
        <begin position="616"/>
        <end position="634"/>
    </location>
</feature>
<evidence type="ECO:0000256" key="1">
    <source>
        <dbReference type="SAM" id="MobiDB-lite"/>
    </source>
</evidence>
<proteinExistence type="predicted"/>
<protein>
    <submittedName>
        <fullName evidence="2">Uncharacterized protein</fullName>
    </submittedName>
</protein>
<feature type="region of interest" description="Disordered" evidence="1">
    <location>
        <begin position="1104"/>
        <end position="1124"/>
    </location>
</feature>
<feature type="region of interest" description="Disordered" evidence="1">
    <location>
        <begin position="1137"/>
        <end position="1203"/>
    </location>
</feature>
<feature type="region of interest" description="Disordered" evidence="1">
    <location>
        <begin position="209"/>
        <end position="248"/>
    </location>
</feature>
<dbReference type="Proteomes" id="UP001381693">
    <property type="component" value="Unassembled WGS sequence"/>
</dbReference>
<feature type="region of interest" description="Disordered" evidence="1">
    <location>
        <begin position="563"/>
        <end position="634"/>
    </location>
</feature>
<accession>A0AAN8WF23</accession>
<organism evidence="2 3">
    <name type="scientific">Halocaridina rubra</name>
    <name type="common">Hawaiian red shrimp</name>
    <dbReference type="NCBI Taxonomy" id="373956"/>
    <lineage>
        <taxon>Eukaryota</taxon>
        <taxon>Metazoa</taxon>
        <taxon>Ecdysozoa</taxon>
        <taxon>Arthropoda</taxon>
        <taxon>Crustacea</taxon>
        <taxon>Multicrustacea</taxon>
        <taxon>Malacostraca</taxon>
        <taxon>Eumalacostraca</taxon>
        <taxon>Eucarida</taxon>
        <taxon>Decapoda</taxon>
        <taxon>Pleocyemata</taxon>
        <taxon>Caridea</taxon>
        <taxon>Atyoidea</taxon>
        <taxon>Atyidae</taxon>
        <taxon>Halocaridina</taxon>
    </lineage>
</organism>
<feature type="compositionally biased region" description="Basic and acidic residues" evidence="1">
    <location>
        <begin position="563"/>
        <end position="580"/>
    </location>
</feature>
<feature type="compositionally biased region" description="Polar residues" evidence="1">
    <location>
        <begin position="1187"/>
        <end position="1203"/>
    </location>
</feature>
<feature type="compositionally biased region" description="Polar residues" evidence="1">
    <location>
        <begin position="14"/>
        <end position="34"/>
    </location>
</feature>
<evidence type="ECO:0000313" key="3">
    <source>
        <dbReference type="Proteomes" id="UP001381693"/>
    </source>
</evidence>
<dbReference type="EMBL" id="JAXCGZ010021642">
    <property type="protein sequence ID" value="KAK7046161.1"/>
    <property type="molecule type" value="Genomic_DNA"/>
</dbReference>
<reference evidence="2 3" key="1">
    <citation type="submission" date="2023-11" db="EMBL/GenBank/DDBJ databases">
        <title>Halocaridina rubra genome assembly.</title>
        <authorList>
            <person name="Smith C."/>
        </authorList>
    </citation>
    <scope>NUCLEOTIDE SEQUENCE [LARGE SCALE GENOMIC DNA]</scope>
    <source>
        <strain evidence="2">EP-1</strain>
        <tissue evidence="2">Whole</tissue>
    </source>
</reference>
<comment type="caution">
    <text evidence="2">The sequence shown here is derived from an EMBL/GenBank/DDBJ whole genome shotgun (WGS) entry which is preliminary data.</text>
</comment>
<feature type="region of interest" description="Disordered" evidence="1">
    <location>
        <begin position="476"/>
        <end position="495"/>
    </location>
</feature>
<feature type="region of interest" description="Disordered" evidence="1">
    <location>
        <begin position="1"/>
        <end position="81"/>
    </location>
</feature>
<feature type="compositionally biased region" description="Polar residues" evidence="1">
    <location>
        <begin position="1146"/>
        <end position="1163"/>
    </location>
</feature>
<feature type="compositionally biased region" description="Polar residues" evidence="1">
    <location>
        <begin position="702"/>
        <end position="719"/>
    </location>
</feature>
<feature type="compositionally biased region" description="Basic and acidic residues" evidence="1">
    <location>
        <begin position="476"/>
        <end position="490"/>
    </location>
</feature>
<feature type="compositionally biased region" description="Low complexity" evidence="1">
    <location>
        <begin position="720"/>
        <end position="738"/>
    </location>
</feature>
<feature type="region of interest" description="Disordered" evidence="1">
    <location>
        <begin position="1010"/>
        <end position="1047"/>
    </location>
</feature>
<feature type="compositionally biased region" description="Basic and acidic residues" evidence="1">
    <location>
        <begin position="589"/>
        <end position="615"/>
    </location>
</feature>
<feature type="compositionally biased region" description="Basic and acidic residues" evidence="1">
    <location>
        <begin position="1"/>
        <end position="13"/>
    </location>
</feature>